<dbReference type="PANTHER" id="PTHR10151">
    <property type="entry name" value="ECTONUCLEOTIDE PYROPHOSPHATASE/PHOSPHODIESTERASE"/>
    <property type="match status" value="1"/>
</dbReference>
<keyword evidence="3 4" id="KW-0732">Signal</keyword>
<dbReference type="Gene3D" id="3.30.1360.150">
    <property type="match status" value="1"/>
</dbReference>
<comment type="caution">
    <text evidence="5">The sequence shown here is derived from an EMBL/GenBank/DDBJ whole genome shotgun (WGS) entry which is preliminary data.</text>
</comment>
<dbReference type="EMBL" id="BAAAGA010000007">
    <property type="protein sequence ID" value="GAA0628995.1"/>
    <property type="molecule type" value="Genomic_DNA"/>
</dbReference>
<evidence type="ECO:0000313" key="5">
    <source>
        <dbReference type="EMBL" id="GAA0628995.1"/>
    </source>
</evidence>
<name>A0ABN1H566_9CAUL</name>
<dbReference type="PIRSF" id="PIRSF031924">
    <property type="entry name" value="Pi-irrepressible_AP"/>
    <property type="match status" value="1"/>
</dbReference>
<keyword evidence="2" id="KW-0479">Metal-binding</keyword>
<dbReference type="SUPFAM" id="SSF53649">
    <property type="entry name" value="Alkaline phosphatase-like"/>
    <property type="match status" value="1"/>
</dbReference>
<organism evidence="5 6">
    <name type="scientific">Brevundimonas kwangchunensis</name>
    <dbReference type="NCBI Taxonomy" id="322163"/>
    <lineage>
        <taxon>Bacteria</taxon>
        <taxon>Pseudomonadati</taxon>
        <taxon>Pseudomonadota</taxon>
        <taxon>Alphaproteobacteria</taxon>
        <taxon>Caulobacterales</taxon>
        <taxon>Caulobacteraceae</taxon>
        <taxon>Brevundimonas</taxon>
    </lineage>
</organism>
<dbReference type="RefSeq" id="WP_343794615.1">
    <property type="nucleotide sequence ID" value="NZ_BAAAGA010000007.1"/>
</dbReference>
<proteinExistence type="predicted"/>
<dbReference type="PANTHER" id="PTHR10151:SF120">
    <property type="entry name" value="BIS(5'-ADENOSYL)-TRIPHOSPHATASE"/>
    <property type="match status" value="1"/>
</dbReference>
<dbReference type="InterPro" id="IPR026263">
    <property type="entry name" value="Alkaline_phosphatase_prok"/>
</dbReference>
<dbReference type="PROSITE" id="PS51257">
    <property type="entry name" value="PROKAR_LIPOPROTEIN"/>
    <property type="match status" value="1"/>
</dbReference>
<keyword evidence="6" id="KW-1185">Reference proteome</keyword>
<protein>
    <submittedName>
        <fullName evidence="5">Alkaline phosphatase PhoY</fullName>
    </submittedName>
</protein>
<gene>
    <name evidence="5" type="primary">phoY</name>
    <name evidence="5" type="ORF">GCM10009422_28000</name>
</gene>
<keyword evidence="1" id="KW-0597">Phosphoprotein</keyword>
<dbReference type="InterPro" id="IPR002591">
    <property type="entry name" value="Phosphodiest/P_Trfase"/>
</dbReference>
<feature type="chain" id="PRO_5046258043" evidence="4">
    <location>
        <begin position="28"/>
        <end position="572"/>
    </location>
</feature>
<feature type="signal peptide" evidence="4">
    <location>
        <begin position="1"/>
        <end position="27"/>
    </location>
</feature>
<evidence type="ECO:0000256" key="4">
    <source>
        <dbReference type="SAM" id="SignalP"/>
    </source>
</evidence>
<dbReference type="Proteomes" id="UP001501352">
    <property type="component" value="Unassembled WGS sequence"/>
</dbReference>
<evidence type="ECO:0000256" key="1">
    <source>
        <dbReference type="ARBA" id="ARBA00022553"/>
    </source>
</evidence>
<accession>A0ABN1H566</accession>
<dbReference type="Pfam" id="PF01663">
    <property type="entry name" value="Phosphodiest"/>
    <property type="match status" value="1"/>
</dbReference>
<evidence type="ECO:0000256" key="2">
    <source>
        <dbReference type="ARBA" id="ARBA00022723"/>
    </source>
</evidence>
<reference evidence="5 6" key="1">
    <citation type="journal article" date="2019" name="Int. J. Syst. Evol. Microbiol.">
        <title>The Global Catalogue of Microorganisms (GCM) 10K type strain sequencing project: providing services to taxonomists for standard genome sequencing and annotation.</title>
        <authorList>
            <consortium name="The Broad Institute Genomics Platform"/>
            <consortium name="The Broad Institute Genome Sequencing Center for Infectious Disease"/>
            <person name="Wu L."/>
            <person name="Ma J."/>
        </authorList>
    </citation>
    <scope>NUCLEOTIDE SEQUENCE [LARGE SCALE GENOMIC DNA]</scope>
    <source>
        <strain evidence="5 6">JCM 12928</strain>
    </source>
</reference>
<sequence length="572" mass="60309">MSRVLLSAVSALALTACVALPSLAANADTLAAPVVEAPAPAAPQAGTPHLIVTIAVDQLGSILFNQYRGRLTGGLHTLSEQGRVYQNGYQAHALTETCPGHSTILTGANPERTGIPANDWTGRTDGQEVYCLAAPQNTLAHGRNTDNGPVGPDQMRVDTLGDWLQARSPDSRVFAVSGKDRGAITLAGHHGKPFWYTVDFGFTTYVEPGQTAADRLAPVAALNARIAARLAANPVTWTYTNDACRALEGTWTVSGQTFNSTLPPAKLELDTSPTLDELTLEAATELLETQQLGQRGVVDMLGVSLSATDRVGHTFGQQGPEMCEQMHRMDTALGAFLDKLATVPGGVVLVLTADHGGSDFPERMHDNGHPHAGRVSSTLMSDLNRTLAAQFQLSTPPLASGGSGLMVVGEGGVPLANADLRARIVDATVEAVRANPQVAGAWSIEEIWASPMPAVDKSPQEYTLLERERLSAVPGRSPDILIAFQPSLSPGRGRVGATIAGHGTPWDYDRRVPIVFWSPGVTVGQERPLAIRTIDIAPTLANVIGVPTPDTVQGRCIDLGLFEGAPSCPASR</sequence>
<evidence type="ECO:0000313" key="6">
    <source>
        <dbReference type="Proteomes" id="UP001501352"/>
    </source>
</evidence>
<evidence type="ECO:0000256" key="3">
    <source>
        <dbReference type="ARBA" id="ARBA00022729"/>
    </source>
</evidence>
<dbReference type="Gene3D" id="3.40.720.10">
    <property type="entry name" value="Alkaline Phosphatase, subunit A"/>
    <property type="match status" value="1"/>
</dbReference>
<dbReference type="InterPro" id="IPR017850">
    <property type="entry name" value="Alkaline_phosphatase_core_sf"/>
</dbReference>